<gene>
    <name evidence="4" type="ORF">JE024_30115</name>
</gene>
<protein>
    <submittedName>
        <fullName evidence="4">Hydroxyacid dehydrogenase</fullName>
    </submittedName>
</protein>
<dbReference type="SUPFAM" id="SSF52283">
    <property type="entry name" value="Formate/glycerate dehydrogenase catalytic domain-like"/>
    <property type="match status" value="1"/>
</dbReference>
<organism evidence="4 5">
    <name type="scientific">Streptomyces zhihengii</name>
    <dbReference type="NCBI Taxonomy" id="1818004"/>
    <lineage>
        <taxon>Bacteria</taxon>
        <taxon>Bacillati</taxon>
        <taxon>Actinomycetota</taxon>
        <taxon>Actinomycetes</taxon>
        <taxon>Kitasatosporales</taxon>
        <taxon>Streptomycetaceae</taxon>
        <taxon>Streptomyces</taxon>
    </lineage>
</organism>
<dbReference type="RefSeq" id="WP_205377120.1">
    <property type="nucleotide sequence ID" value="NZ_JAFEJA010000002.1"/>
</dbReference>
<keyword evidence="1" id="KW-0560">Oxidoreductase</keyword>
<dbReference type="InterPro" id="IPR036291">
    <property type="entry name" value="NAD(P)-bd_dom_sf"/>
</dbReference>
<evidence type="ECO:0000256" key="2">
    <source>
        <dbReference type="ARBA" id="ARBA00023027"/>
    </source>
</evidence>
<dbReference type="PANTHER" id="PTHR10996">
    <property type="entry name" value="2-HYDROXYACID DEHYDROGENASE-RELATED"/>
    <property type="match status" value="1"/>
</dbReference>
<evidence type="ECO:0000256" key="1">
    <source>
        <dbReference type="ARBA" id="ARBA00023002"/>
    </source>
</evidence>
<dbReference type="EMBL" id="JAFEJA010000002">
    <property type="protein sequence ID" value="MBM9622920.1"/>
    <property type="molecule type" value="Genomic_DNA"/>
</dbReference>
<proteinExistence type="predicted"/>
<evidence type="ECO:0000259" key="3">
    <source>
        <dbReference type="Pfam" id="PF02826"/>
    </source>
</evidence>
<dbReference type="Proteomes" id="UP000664109">
    <property type="component" value="Unassembled WGS sequence"/>
</dbReference>
<comment type="caution">
    <text evidence="4">The sequence shown here is derived from an EMBL/GenBank/DDBJ whole genome shotgun (WGS) entry which is preliminary data.</text>
</comment>
<dbReference type="PANTHER" id="PTHR10996:SF178">
    <property type="entry name" value="2-HYDROXYACID DEHYDROGENASE YGL185C-RELATED"/>
    <property type="match status" value="1"/>
</dbReference>
<evidence type="ECO:0000313" key="5">
    <source>
        <dbReference type="Proteomes" id="UP000664109"/>
    </source>
</evidence>
<dbReference type="SUPFAM" id="SSF51735">
    <property type="entry name" value="NAD(P)-binding Rossmann-fold domains"/>
    <property type="match status" value="1"/>
</dbReference>
<dbReference type="InterPro" id="IPR050223">
    <property type="entry name" value="D-isomer_2-hydroxyacid_DH"/>
</dbReference>
<dbReference type="InterPro" id="IPR006140">
    <property type="entry name" value="D-isomer_DH_NAD-bd"/>
</dbReference>
<sequence>MPHDRPSARPRVAVVLRPDAREQLFGPEQWETLCRTGDVVAECADAGELLAHPRRAEAEVLLASWGAPLLTAGVLAHLPALRTVLYGAGSIRLLVTDACWERGLTVVSAAEANNGPVAEYVYAQTVLALKDVHRRSRRMAAERVLPGLDGVPGIHGQTVGLVSFGSIARMVAGHLRRLGTRVLAWDPYADDALFREAGAERVAGLPELVARSRVLSIHTPLVPGRTEGLVTGELLRGLPHGATLINTARGAVVDEEALIRVLGERPDLQAVLDVTAEEPPSPGSALYTLENVMLTGHVAGTVGSERRAIGALLVEELARVAAGEQPLHAVSPEASLLRA</sequence>
<keyword evidence="2" id="KW-0520">NAD</keyword>
<evidence type="ECO:0000313" key="4">
    <source>
        <dbReference type="EMBL" id="MBM9622920.1"/>
    </source>
</evidence>
<name>A0ABS2V1N0_9ACTN</name>
<keyword evidence="5" id="KW-1185">Reference proteome</keyword>
<dbReference type="Gene3D" id="3.40.50.720">
    <property type="entry name" value="NAD(P)-binding Rossmann-like Domain"/>
    <property type="match status" value="2"/>
</dbReference>
<accession>A0ABS2V1N0</accession>
<dbReference type="Pfam" id="PF02826">
    <property type="entry name" value="2-Hacid_dh_C"/>
    <property type="match status" value="1"/>
</dbReference>
<dbReference type="CDD" id="cd12167">
    <property type="entry name" value="2-Hacid_dh_8"/>
    <property type="match status" value="1"/>
</dbReference>
<reference evidence="4 5" key="1">
    <citation type="journal article" date="2016" name="Arch. Microbiol.">
        <title>Streptomyces zhihengii sp. nov., isolated from rhizospheric soil of Psammosilene tunicoides.</title>
        <authorList>
            <person name="Huang M.J."/>
            <person name="Fei J.J."/>
            <person name="Salam N."/>
            <person name="Kim C.J."/>
            <person name="Hozzein W.N."/>
            <person name="Xiao M."/>
            <person name="Huang H.Q."/>
            <person name="Li W.J."/>
        </authorList>
    </citation>
    <scope>NUCLEOTIDE SEQUENCE [LARGE SCALE GENOMIC DNA]</scope>
    <source>
        <strain evidence="4 5">YIM T102</strain>
    </source>
</reference>
<feature type="domain" description="D-isomer specific 2-hydroxyacid dehydrogenase NAD-binding" evidence="3">
    <location>
        <begin position="128"/>
        <end position="299"/>
    </location>
</feature>